<dbReference type="AlphaFoldDB" id="A0AAV6WJ32"/>
<dbReference type="InterPro" id="IPR001878">
    <property type="entry name" value="Znf_CCHC"/>
</dbReference>
<gene>
    <name evidence="3" type="ORF">BUALT_Bualt16G0077100</name>
</gene>
<dbReference type="Pfam" id="PF13976">
    <property type="entry name" value="gag_pre-integrs"/>
    <property type="match status" value="1"/>
</dbReference>
<comment type="caution">
    <text evidence="3">The sequence shown here is derived from an EMBL/GenBank/DDBJ whole genome shotgun (WGS) entry which is preliminary data.</text>
</comment>
<feature type="domain" description="CCHC-type" evidence="2">
    <location>
        <begin position="177"/>
        <end position="192"/>
    </location>
</feature>
<dbReference type="InterPro" id="IPR025724">
    <property type="entry name" value="GAG-pre-integrase_dom"/>
</dbReference>
<keyword evidence="4" id="KW-1185">Reference proteome</keyword>
<dbReference type="EMBL" id="WHWC01000016">
    <property type="protein sequence ID" value="KAG8367487.1"/>
    <property type="molecule type" value="Genomic_DNA"/>
</dbReference>
<keyword evidence="1" id="KW-0863">Zinc-finger</keyword>
<dbReference type="SUPFAM" id="SSF57756">
    <property type="entry name" value="Retrovirus zinc finger-like domains"/>
    <property type="match status" value="1"/>
</dbReference>
<keyword evidence="1" id="KW-0479">Metal-binding</keyword>
<proteinExistence type="predicted"/>
<sequence length="453" mass="51091">MYNFMRMTIANNIKTTLPESVIAKEFLKLVEEHFRSADKSLAGILMAELTTMKYDGSRSMQQHVLEMTNTAARLKCLGMTVDDSFLVQFILNSLPPEYGPFQINYNTIKDKWDVNELSSKLTQEETRLKAQGGHTVNLVGQGASKVLKPKSKKFKKKGPAKIPQVTNGKKEDKADNCHFCKREGHYQKDCPKRKAWFEKKGTFNVYVCFESNFSEVPSNTWWLDSGATTHVSNMMQGFLTIQSIDPSKNFLFMGNRMKAPIEGIGTYRVVLDSGCNLDLFQTLYVPSLSRNLVSLSKLDAKGFMFKGGNVCFNLYNNDDCFIGSAIIIDGLHKLKLDVDFSASLMCIHQNIGIKRSLLNENSAYLWHKRLGHVSKERLVKNEILPNLNFTDLGLCVDCIKGKQTKYNKKGATRNLAIVLLKMVVFTGKKLGHAMLVEASLQRRFISKLSVSTT</sequence>
<dbReference type="Proteomes" id="UP000826271">
    <property type="component" value="Unassembled WGS sequence"/>
</dbReference>
<dbReference type="GO" id="GO:0003676">
    <property type="term" value="F:nucleic acid binding"/>
    <property type="evidence" value="ECO:0007669"/>
    <property type="project" value="InterPro"/>
</dbReference>
<name>A0AAV6WJ32_9LAMI</name>
<evidence type="ECO:0000313" key="4">
    <source>
        <dbReference type="Proteomes" id="UP000826271"/>
    </source>
</evidence>
<organism evidence="3 4">
    <name type="scientific">Buddleja alternifolia</name>
    <dbReference type="NCBI Taxonomy" id="168488"/>
    <lineage>
        <taxon>Eukaryota</taxon>
        <taxon>Viridiplantae</taxon>
        <taxon>Streptophyta</taxon>
        <taxon>Embryophyta</taxon>
        <taxon>Tracheophyta</taxon>
        <taxon>Spermatophyta</taxon>
        <taxon>Magnoliopsida</taxon>
        <taxon>eudicotyledons</taxon>
        <taxon>Gunneridae</taxon>
        <taxon>Pentapetalae</taxon>
        <taxon>asterids</taxon>
        <taxon>lamiids</taxon>
        <taxon>Lamiales</taxon>
        <taxon>Scrophulariaceae</taxon>
        <taxon>Buddlejeae</taxon>
        <taxon>Buddleja</taxon>
    </lineage>
</organism>
<dbReference type="Pfam" id="PF14223">
    <property type="entry name" value="Retrotran_gag_2"/>
    <property type="match status" value="1"/>
</dbReference>
<dbReference type="Pfam" id="PF22936">
    <property type="entry name" value="Pol_BBD"/>
    <property type="match status" value="1"/>
</dbReference>
<evidence type="ECO:0000256" key="1">
    <source>
        <dbReference type="PROSITE-ProRule" id="PRU00047"/>
    </source>
</evidence>
<dbReference type="PROSITE" id="PS50158">
    <property type="entry name" value="ZF_CCHC"/>
    <property type="match status" value="1"/>
</dbReference>
<dbReference type="InterPro" id="IPR036875">
    <property type="entry name" value="Znf_CCHC_sf"/>
</dbReference>
<keyword evidence="1" id="KW-0862">Zinc</keyword>
<dbReference type="PANTHER" id="PTHR47592">
    <property type="entry name" value="PBF68 PROTEIN"/>
    <property type="match status" value="1"/>
</dbReference>
<protein>
    <recommendedName>
        <fullName evidence="2">CCHC-type domain-containing protein</fullName>
    </recommendedName>
</protein>
<evidence type="ECO:0000313" key="3">
    <source>
        <dbReference type="EMBL" id="KAG8367487.1"/>
    </source>
</evidence>
<dbReference type="GO" id="GO:0008270">
    <property type="term" value="F:zinc ion binding"/>
    <property type="evidence" value="ECO:0007669"/>
    <property type="project" value="UniProtKB-KW"/>
</dbReference>
<evidence type="ECO:0000259" key="2">
    <source>
        <dbReference type="PROSITE" id="PS50158"/>
    </source>
</evidence>
<reference evidence="3" key="1">
    <citation type="submission" date="2019-10" db="EMBL/GenBank/DDBJ databases">
        <authorList>
            <person name="Zhang R."/>
            <person name="Pan Y."/>
            <person name="Wang J."/>
            <person name="Ma R."/>
            <person name="Yu S."/>
        </authorList>
    </citation>
    <scope>NUCLEOTIDE SEQUENCE</scope>
    <source>
        <strain evidence="3">LA-IB0</strain>
        <tissue evidence="3">Leaf</tissue>
    </source>
</reference>
<accession>A0AAV6WJ32</accession>
<dbReference type="InterPro" id="IPR054722">
    <property type="entry name" value="PolX-like_BBD"/>
</dbReference>